<feature type="region of interest" description="Disordered" evidence="11">
    <location>
        <begin position="1428"/>
        <end position="1449"/>
    </location>
</feature>
<dbReference type="SMART" id="SM00312">
    <property type="entry name" value="PX"/>
    <property type="match status" value="1"/>
</dbReference>
<keyword evidence="14" id="KW-1185">Reference proteome</keyword>
<evidence type="ECO:0000313" key="13">
    <source>
        <dbReference type="EMBL" id="OBS28909.1"/>
    </source>
</evidence>
<name>A0A1B8B847_FUSPO</name>
<feature type="compositionally biased region" description="Low complexity" evidence="11">
    <location>
        <begin position="1357"/>
        <end position="1369"/>
    </location>
</feature>
<dbReference type="EMBL" id="LYXU01000001">
    <property type="protein sequence ID" value="OBS28909.1"/>
    <property type="molecule type" value="Genomic_DNA"/>
</dbReference>
<evidence type="ECO:0000256" key="10">
    <source>
        <dbReference type="ARBA" id="ARBA00079280"/>
    </source>
</evidence>
<feature type="region of interest" description="Disordered" evidence="11">
    <location>
        <begin position="1"/>
        <end position="255"/>
    </location>
</feature>
<feature type="compositionally biased region" description="Polar residues" evidence="11">
    <location>
        <begin position="76"/>
        <end position="91"/>
    </location>
</feature>
<dbReference type="PROSITE" id="PS50035">
    <property type="entry name" value="PLD"/>
    <property type="match status" value="2"/>
</dbReference>
<feature type="compositionally biased region" description="Basic and acidic residues" evidence="11">
    <location>
        <begin position="92"/>
        <end position="103"/>
    </location>
</feature>
<dbReference type="STRING" id="36050.A0A1B8B847"/>
<feature type="region of interest" description="Disordered" evidence="11">
    <location>
        <begin position="516"/>
        <end position="597"/>
    </location>
</feature>
<feature type="compositionally biased region" description="Polar residues" evidence="11">
    <location>
        <begin position="1735"/>
        <end position="1747"/>
    </location>
</feature>
<dbReference type="GO" id="GO:0035091">
    <property type="term" value="F:phosphatidylinositol binding"/>
    <property type="evidence" value="ECO:0007669"/>
    <property type="project" value="InterPro"/>
</dbReference>
<feature type="compositionally biased region" description="Low complexity" evidence="11">
    <location>
        <begin position="539"/>
        <end position="548"/>
    </location>
</feature>
<comment type="catalytic activity">
    <reaction evidence="1">
        <text>a 1,2-diacyl-sn-glycero-3-phosphocholine + H2O = a 1,2-diacyl-sn-glycero-3-phosphate + choline + H(+)</text>
        <dbReference type="Rhea" id="RHEA:14445"/>
        <dbReference type="ChEBI" id="CHEBI:15354"/>
        <dbReference type="ChEBI" id="CHEBI:15377"/>
        <dbReference type="ChEBI" id="CHEBI:15378"/>
        <dbReference type="ChEBI" id="CHEBI:57643"/>
        <dbReference type="ChEBI" id="CHEBI:58608"/>
        <dbReference type="EC" id="3.1.4.4"/>
    </reaction>
</comment>
<keyword evidence="7" id="KW-0443">Lipid metabolism</keyword>
<feature type="domain" description="PLD phosphodiesterase" evidence="12">
    <location>
        <begin position="912"/>
        <end position="939"/>
    </location>
</feature>
<accession>A0A1B8B847</accession>
<proteinExistence type="inferred from homology"/>
<feature type="region of interest" description="Disordered" evidence="11">
    <location>
        <begin position="305"/>
        <end position="326"/>
    </location>
</feature>
<dbReference type="InterPro" id="IPR001683">
    <property type="entry name" value="PX_dom"/>
</dbReference>
<evidence type="ECO:0000313" key="14">
    <source>
        <dbReference type="Proteomes" id="UP000091967"/>
    </source>
</evidence>
<feature type="compositionally biased region" description="Polar residues" evidence="11">
    <location>
        <begin position="18"/>
        <end position="27"/>
    </location>
</feature>
<evidence type="ECO:0000256" key="8">
    <source>
        <dbReference type="ARBA" id="ARBA00042228"/>
    </source>
</evidence>
<feature type="compositionally biased region" description="Polar residues" evidence="11">
    <location>
        <begin position="1428"/>
        <end position="1437"/>
    </location>
</feature>
<dbReference type="EC" id="3.1.4.4" evidence="3"/>
<dbReference type="GO" id="GO:0004630">
    <property type="term" value="F:phospholipase D activity"/>
    <property type="evidence" value="ECO:0007669"/>
    <property type="project" value="UniProtKB-EC"/>
</dbReference>
<evidence type="ECO:0000259" key="12">
    <source>
        <dbReference type="PROSITE" id="PS50035"/>
    </source>
</evidence>
<dbReference type="CDD" id="cd09141">
    <property type="entry name" value="PLDc_vPLD1_2_yPLD_like_2"/>
    <property type="match status" value="1"/>
</dbReference>
<dbReference type="Gene3D" id="3.30.870.10">
    <property type="entry name" value="Endonuclease Chain A"/>
    <property type="match status" value="2"/>
</dbReference>
<keyword evidence="5" id="KW-0378">Hydrolase</keyword>
<evidence type="ECO:0000256" key="4">
    <source>
        <dbReference type="ARBA" id="ARBA00022737"/>
    </source>
</evidence>
<dbReference type="SMART" id="SM00155">
    <property type="entry name" value="PLDc"/>
    <property type="match status" value="2"/>
</dbReference>
<feature type="compositionally biased region" description="Basic residues" evidence="11">
    <location>
        <begin position="229"/>
        <end position="243"/>
    </location>
</feature>
<dbReference type="PANTHER" id="PTHR18896">
    <property type="entry name" value="PHOSPHOLIPASE D"/>
    <property type="match status" value="1"/>
</dbReference>
<dbReference type="Pfam" id="PF13091">
    <property type="entry name" value="PLDc_2"/>
    <property type="match status" value="1"/>
</dbReference>
<feature type="region of interest" description="Disordered" evidence="11">
    <location>
        <begin position="1638"/>
        <end position="1779"/>
    </location>
</feature>
<evidence type="ECO:0000256" key="7">
    <source>
        <dbReference type="ARBA" id="ARBA00023098"/>
    </source>
</evidence>
<evidence type="ECO:0000256" key="5">
    <source>
        <dbReference type="ARBA" id="ARBA00022801"/>
    </source>
</evidence>
<dbReference type="CDD" id="cd09138">
    <property type="entry name" value="PLDc_vPLD1_2_yPLD_like_1"/>
    <property type="match status" value="1"/>
</dbReference>
<dbReference type="OMA" id="DSLWTKH"/>
<gene>
    <name evidence="13" type="ORF">FPOA_02844</name>
</gene>
<evidence type="ECO:0000256" key="1">
    <source>
        <dbReference type="ARBA" id="ARBA00000798"/>
    </source>
</evidence>
<dbReference type="SUPFAM" id="SSF56024">
    <property type="entry name" value="Phospholipase D/nuclease"/>
    <property type="match status" value="2"/>
</dbReference>
<reference evidence="13 14" key="1">
    <citation type="submission" date="2016-06" db="EMBL/GenBank/DDBJ databases">
        <title>Living apart together: crosstalk between the core and supernumerary genomes in a fungal plant pathogen.</title>
        <authorList>
            <person name="Vanheule A."/>
            <person name="Audenaert K."/>
            <person name="Warris S."/>
            <person name="Van De Geest H."/>
            <person name="Schijlen E."/>
            <person name="Hofte M."/>
            <person name="De Saeger S."/>
            <person name="Haesaert G."/>
            <person name="Waalwijk C."/>
            <person name="Van Der Lee T."/>
        </authorList>
    </citation>
    <scope>NUCLEOTIDE SEQUENCE [LARGE SCALE GENOMIC DNA]</scope>
    <source>
        <strain evidence="13 14">2516</strain>
    </source>
</reference>
<evidence type="ECO:0000256" key="6">
    <source>
        <dbReference type="ARBA" id="ARBA00022963"/>
    </source>
</evidence>
<dbReference type="FunFam" id="3.30.870.10:FF:000011">
    <property type="entry name" value="Phospholipase"/>
    <property type="match status" value="1"/>
</dbReference>
<feature type="compositionally biased region" description="Acidic residues" evidence="11">
    <location>
        <begin position="205"/>
        <end position="224"/>
    </location>
</feature>
<dbReference type="GO" id="GO:0009395">
    <property type="term" value="P:phospholipid catabolic process"/>
    <property type="evidence" value="ECO:0007669"/>
    <property type="project" value="TreeGrafter"/>
</dbReference>
<feature type="region of interest" description="Disordered" evidence="11">
    <location>
        <begin position="1316"/>
        <end position="1379"/>
    </location>
</feature>
<protein>
    <recommendedName>
        <fullName evidence="9">Phospholipase D1</fullName>
        <ecNumber evidence="3">3.1.4.4</ecNumber>
    </recommendedName>
    <alternativeName>
        <fullName evidence="8">Choline phosphatase 1</fullName>
    </alternativeName>
    <alternativeName>
        <fullName evidence="10">Phosphatidylcholine-hydrolyzing phospholipase D1</fullName>
    </alternativeName>
</protein>
<keyword evidence="4" id="KW-0677">Repeat</keyword>
<organism evidence="13 14">
    <name type="scientific">Fusarium poae</name>
    <dbReference type="NCBI Taxonomy" id="36050"/>
    <lineage>
        <taxon>Eukaryota</taxon>
        <taxon>Fungi</taxon>
        <taxon>Dikarya</taxon>
        <taxon>Ascomycota</taxon>
        <taxon>Pezizomycotina</taxon>
        <taxon>Sordariomycetes</taxon>
        <taxon>Hypocreomycetidae</taxon>
        <taxon>Hypocreales</taxon>
        <taxon>Nectriaceae</taxon>
        <taxon>Fusarium</taxon>
    </lineage>
</organism>
<dbReference type="Pfam" id="PF00614">
    <property type="entry name" value="PLDc"/>
    <property type="match status" value="1"/>
</dbReference>
<sequence length="1826" mass="205708">MTQYRRDENVSPMDLTPRTVSPSSSKFQLAPAPTSRANPDILVPPIDVKASGSPDALDSTTETHQSSNILKHGQYSAPSSAIPKSTPASTKSLKDHGVNDRDFGLVTDPEGQDHAQGLSRPSIQLTGADGLDTPPTFTRGNSWEEPDTPGKSRGASLMSKLKALTNNSGLPTPKSPTVAGPSSQGIQSNLNSPTRPNRGIPGTLTEEDTDADADAEETADEGSPEDGKQKKKKQKRMMRRTKKTNASTPGTPRRFAADTDVLDTFDQLVKRRASMPDAAHEYGVSEGEGRDRLGMSFRRGNSWMTSAMRPPGEEADEVESPGAVGRRSGHVRRITVFGGGGVSDGDAMTPRRPFFTSERASTFGAQKWKQVKNTLKLLRQKKEDRFDYYKSAELMAELRAGAPAVLMLASMIQRDEHGNKRIPVLLEQLKLRIKDSSPMEDDDKDRHWLFTIELEYGSGPSRMSWTISRTLRDIYNLHLRYKFAINNEKYMPGRMDLGGRPKQPKFPYSAFPYLRGARKKGEESDDEDQASIRGDETAGEGTAAEAAGNGVFSDPETLNGIPRRKSRNFLGMGPRRRSTGITDPGEMSNTEGPGMPVMDMATRRQRYVEKQRRILEKYLSEMIRWLMFRADSNRLCRFLELSALGVRLAAEGSYHGKECYLHIQPSKGLDFRRALTPAKVVSRRSRKWFLVRQSYIVCVESPENMNIFDVYLVDSKFSISSKRSKVKAIDSNEKKAEIDLTVEAPPDKHHTMTLRSSERKIRLFSRNQSVMKQFEDSINQMLKQTPWYQEKRFDSFAPVRTNVFAQWLVDGRDYMWNVSRAINMARDVIYIHDWWLSPELYMRRPAAISQKWRLDRLLQKKAREGVKVFVIVYRNVEAAIPIDSEYTKFSLLNLHPNIFVQRSPNQFKKNQFFFAHHEKICIVDHDVAFVGGIDLCFGRWDCPQHPIVDDKPTGFEMSETPKDAEHCQLFPGKDYSNPRVQDFFRLNEPYEEMYDRTKVPRMPWHDVAMQVVGQPARDLTRHFVQRWNYLRRGRKPTRPLPFLLPPPDANIDELKELGLTGTCEVQILRSASTWSLGIEQTEHSIQNAYIKMIEESDHFVYMENQFFITSTEAYNTRIVNRIGDALVERIIRAHENDEDWRCAIVIPLMPGFQNTVDEQEGTSVRLILMCQYASICRGEQSIFGRLRAADIEPEDYISFYSLRQWGIMSNDVLVTEQLYIHAKTIIVDDRVALIGSANINERSMLGSRDSECAAIVRDTDMINSTMAGKPYKVGRFAHTLRLRLMREHLGLDVDEILEEERQEELDRQDFEKEMEEIYEEEDNGPSDPSRLSTKRPEPPRIPSINHDLDAAVEIEESSSSNSNSSHGSNAETEGITINGPESKVKHELDVTGYGPDRWKSAEKSGLDAGRDSVIINGREVLVNNISNEGKGTLQSPAEAQPHVPQPDNRYLDPGNHNDCLPPMPALNRRTTDQLGLPRPAQLPSLPISDDTDIGGPPLHIDPETGKPVNGVFHPMAADIQLAHIDKNCMIDPVNPNFFDEIWNRAAQNNTKLYRRVFRCMPDSEVSTWAEYNAYTTYGDKFRKSMEPGQSRGEDSEFPPSSRHRNSTAGGAGVSAPGPEVMAKAAETEAEKALGKMTEKMPLGGHHEEDRIKIVIPDEGHDGLNEKKTMKDGEALSSRPNTGLDTESAVDAQHHVEASSPVYSPGDTPFPAFDGGNNGRFLEPQAGTKDRERRTTFSTLEKPSSRDTNAPPPGQFGSVKRRRRATTKNSRRGFSIDDMPNRGQAEELLNMVQGNIVQFPYDWLLTEEQNGNWGYQVDGVAPLAIYN</sequence>
<dbReference type="Proteomes" id="UP000091967">
    <property type="component" value="Unassembled WGS sequence"/>
</dbReference>
<evidence type="ECO:0000256" key="11">
    <source>
        <dbReference type="SAM" id="MobiDB-lite"/>
    </source>
</evidence>
<dbReference type="InterPro" id="IPR025202">
    <property type="entry name" value="PLD-like_dom"/>
</dbReference>
<comment type="similarity">
    <text evidence="2">Belongs to the phospholipase D family.</text>
</comment>
<dbReference type="PANTHER" id="PTHR18896:SF76">
    <property type="entry name" value="PHOSPHOLIPASE"/>
    <property type="match status" value="1"/>
</dbReference>
<feature type="compositionally biased region" description="Basic residues" evidence="11">
    <location>
        <begin position="1758"/>
        <end position="1770"/>
    </location>
</feature>
<evidence type="ECO:0000256" key="2">
    <source>
        <dbReference type="ARBA" id="ARBA00008664"/>
    </source>
</evidence>
<feature type="compositionally biased region" description="Polar residues" evidence="11">
    <location>
        <begin position="180"/>
        <end position="195"/>
    </location>
</feature>
<dbReference type="CDD" id="cd01254">
    <property type="entry name" value="PH_PLD"/>
    <property type="match status" value="1"/>
</dbReference>
<dbReference type="InterPro" id="IPR015679">
    <property type="entry name" value="PLipase_D_fam"/>
</dbReference>
<feature type="domain" description="PLD phosphodiesterase" evidence="12">
    <location>
        <begin position="1216"/>
        <end position="1243"/>
    </location>
</feature>
<evidence type="ECO:0000256" key="3">
    <source>
        <dbReference type="ARBA" id="ARBA00012027"/>
    </source>
</evidence>
<comment type="caution">
    <text evidence="13">The sequence shown here is derived from an EMBL/GenBank/DDBJ whole genome shotgun (WGS) entry which is preliminary data.</text>
</comment>
<feature type="compositionally biased region" description="Basic and acidic residues" evidence="11">
    <location>
        <begin position="1638"/>
        <end position="1673"/>
    </location>
</feature>
<evidence type="ECO:0000256" key="9">
    <source>
        <dbReference type="ARBA" id="ARBA00074658"/>
    </source>
</evidence>
<keyword evidence="6" id="KW-0442">Lipid degradation</keyword>
<feature type="compositionally biased region" description="Polar residues" evidence="11">
    <location>
        <begin position="58"/>
        <end position="69"/>
    </location>
</feature>
<feature type="region of interest" description="Disordered" evidence="11">
    <location>
        <begin position="1581"/>
        <end position="1617"/>
    </location>
</feature>
<dbReference type="InterPro" id="IPR001736">
    <property type="entry name" value="PLipase_D/transphosphatidylase"/>
</dbReference>